<dbReference type="Proteomes" id="UP000559987">
    <property type="component" value="Unassembled WGS sequence"/>
</dbReference>
<name>A0A839UQC7_9GAMM</name>
<dbReference type="PANTHER" id="PTHR32552:SF81">
    <property type="entry name" value="TONB-DEPENDENT OUTER MEMBRANE RECEPTOR"/>
    <property type="match status" value="1"/>
</dbReference>
<keyword evidence="16" id="KW-0675">Receptor</keyword>
<feature type="domain" description="TonB-dependent receptor-like beta-barrel" evidence="14">
    <location>
        <begin position="276"/>
        <end position="741"/>
    </location>
</feature>
<evidence type="ECO:0000256" key="3">
    <source>
        <dbReference type="ARBA" id="ARBA00022452"/>
    </source>
</evidence>
<evidence type="ECO:0000259" key="14">
    <source>
        <dbReference type="Pfam" id="PF00593"/>
    </source>
</evidence>
<reference evidence="16 17" key="1">
    <citation type="submission" date="2020-08" db="EMBL/GenBank/DDBJ databases">
        <title>Genomic Encyclopedia of Type Strains, Phase III (KMG-III): the genomes of soil and plant-associated and newly described type strains.</title>
        <authorList>
            <person name="Whitman W."/>
        </authorList>
    </citation>
    <scope>NUCLEOTIDE SEQUENCE [LARGE SCALE GENOMIC DNA]</scope>
    <source>
        <strain evidence="16 17">CECT 8571</strain>
    </source>
</reference>
<evidence type="ECO:0000256" key="12">
    <source>
        <dbReference type="RuleBase" id="RU003357"/>
    </source>
</evidence>
<organism evidence="16 17">
    <name type="scientific">Simiduia aestuariiviva</name>
    <dbReference type="NCBI Taxonomy" id="1510459"/>
    <lineage>
        <taxon>Bacteria</taxon>
        <taxon>Pseudomonadati</taxon>
        <taxon>Pseudomonadota</taxon>
        <taxon>Gammaproteobacteria</taxon>
        <taxon>Cellvibrionales</taxon>
        <taxon>Cellvibrionaceae</taxon>
        <taxon>Simiduia</taxon>
    </lineage>
</organism>
<keyword evidence="2 11" id="KW-0813">Transport</keyword>
<keyword evidence="13" id="KW-0732">Signal</keyword>
<feature type="signal peptide" evidence="13">
    <location>
        <begin position="1"/>
        <end position="39"/>
    </location>
</feature>
<keyword evidence="17" id="KW-1185">Reference proteome</keyword>
<dbReference type="SUPFAM" id="SSF56935">
    <property type="entry name" value="Porins"/>
    <property type="match status" value="1"/>
</dbReference>
<comment type="caution">
    <text evidence="16">The sequence shown here is derived from an EMBL/GenBank/DDBJ whole genome shotgun (WGS) entry which is preliminary data.</text>
</comment>
<dbReference type="InterPro" id="IPR039426">
    <property type="entry name" value="TonB-dep_rcpt-like"/>
</dbReference>
<evidence type="ECO:0000256" key="6">
    <source>
        <dbReference type="ARBA" id="ARBA00023004"/>
    </source>
</evidence>
<dbReference type="InterPro" id="IPR000531">
    <property type="entry name" value="Beta-barrel_TonB"/>
</dbReference>
<keyword evidence="6" id="KW-0408">Iron</keyword>
<keyword evidence="8 12" id="KW-0798">TonB box</keyword>
<evidence type="ECO:0000256" key="9">
    <source>
        <dbReference type="ARBA" id="ARBA00023136"/>
    </source>
</evidence>
<protein>
    <submittedName>
        <fullName evidence="16">Iron complex outermembrane receptor protein</fullName>
    </submittedName>
</protein>
<evidence type="ECO:0000256" key="5">
    <source>
        <dbReference type="ARBA" id="ARBA00022692"/>
    </source>
</evidence>
<evidence type="ECO:0000256" key="1">
    <source>
        <dbReference type="ARBA" id="ARBA00004571"/>
    </source>
</evidence>
<dbReference type="RefSeq" id="WP_246341124.1">
    <property type="nucleotide sequence ID" value="NZ_JACHXZ010000001.1"/>
</dbReference>
<dbReference type="PANTHER" id="PTHR32552">
    <property type="entry name" value="FERRICHROME IRON RECEPTOR-RELATED"/>
    <property type="match status" value="1"/>
</dbReference>
<keyword evidence="10 11" id="KW-0998">Cell outer membrane</keyword>
<evidence type="ECO:0000256" key="11">
    <source>
        <dbReference type="PROSITE-ProRule" id="PRU01360"/>
    </source>
</evidence>
<dbReference type="Pfam" id="PF07715">
    <property type="entry name" value="Plug"/>
    <property type="match status" value="1"/>
</dbReference>
<dbReference type="InterPro" id="IPR036942">
    <property type="entry name" value="Beta-barrel_TonB_sf"/>
</dbReference>
<evidence type="ECO:0000256" key="4">
    <source>
        <dbReference type="ARBA" id="ARBA00022496"/>
    </source>
</evidence>
<dbReference type="InterPro" id="IPR012910">
    <property type="entry name" value="Plug_dom"/>
</dbReference>
<dbReference type="EMBL" id="JACHXZ010000001">
    <property type="protein sequence ID" value="MBB3167748.1"/>
    <property type="molecule type" value="Genomic_DNA"/>
</dbReference>
<evidence type="ECO:0000256" key="2">
    <source>
        <dbReference type="ARBA" id="ARBA00022448"/>
    </source>
</evidence>
<dbReference type="PROSITE" id="PS52016">
    <property type="entry name" value="TONB_DEPENDENT_REC_3"/>
    <property type="match status" value="1"/>
</dbReference>
<accession>A0A839UQC7</accession>
<evidence type="ECO:0000313" key="17">
    <source>
        <dbReference type="Proteomes" id="UP000559987"/>
    </source>
</evidence>
<dbReference type="GO" id="GO:0009279">
    <property type="term" value="C:cell outer membrane"/>
    <property type="evidence" value="ECO:0007669"/>
    <property type="project" value="UniProtKB-SubCell"/>
</dbReference>
<keyword evidence="3 11" id="KW-1134">Transmembrane beta strand</keyword>
<keyword evidence="7" id="KW-0406">Ion transport</keyword>
<comment type="similarity">
    <text evidence="11 12">Belongs to the TonB-dependent receptor family.</text>
</comment>
<evidence type="ECO:0000256" key="8">
    <source>
        <dbReference type="ARBA" id="ARBA00023077"/>
    </source>
</evidence>
<keyword evidence="9 11" id="KW-0472">Membrane</keyword>
<evidence type="ECO:0000256" key="7">
    <source>
        <dbReference type="ARBA" id="ARBA00023065"/>
    </source>
</evidence>
<sequence>MTREAPMQTNHPTSLRRKRLAASITAALFATGLSATTQAQDWLEEITVTATKRAENVQDVPLAISAFTGDFTKDNNLDDVKDLINITPGVTGNSKDSFLDAVSVRGIRTQDFGVGGDPSAAFFKNDFYEGRNGAAVTSLYDMERSEVLRGPQGFLFGRSSIGGAISVHTAKADINGGNSGYIDVDIGQRGHGVVEGAVNMAMSDNFAMRVAGYHSQEDGYVENFSGQEDQIGHDKSAIRWSTAYQSGELGIDTTVEYETREQSGSVYRAVTTGDTWERLQASNGPITVRGNKRDADIDLAAGEADNADILSFGLKLTYDLGFAELSSNTGYKDHDYYYSEDYDGTPANLSNYTQDQTGDYFQQEFRLTSTGSDALSWYAGVSYYRESIDTRFNFRASEDEMCKYYYYEYYDATIGGCSDYYTDFEASADGNLDESSRAKGDYEGWAAYVDLTYEFSDQLDASIGVRYSDDQKTFTQNVPEPDSYLGAYWAYGFYTDGDIKGSKSWQDTTLRALVRWRPMDSGMFFASYTQGYKPGGFGTFNMDFDDDFEWGSQIDPNVQSLNTFEPETVDSWELGYKDTILDGKANVTMTAFWYDYQDLQVVIADGGASSVQNAGVVDGKGLEGTITAALNDNWDLYLAAGYLDTEATKLSDICGLDDPLGCEGSSLFWSPEFAGSAVLNAHYPITGGQLVGNLSVTWESERGGGWENVAESKIDAYQEWTLRAGYRSDENWSIIGYIENLTNQTTYDGMNNNGGIVPAHFFGPSRPRTVGVSFGFEWE</sequence>
<keyword evidence="4" id="KW-0410">Iron transport</keyword>
<dbReference type="GO" id="GO:0006826">
    <property type="term" value="P:iron ion transport"/>
    <property type="evidence" value="ECO:0007669"/>
    <property type="project" value="UniProtKB-KW"/>
</dbReference>
<evidence type="ECO:0000256" key="10">
    <source>
        <dbReference type="ARBA" id="ARBA00023237"/>
    </source>
</evidence>
<comment type="subcellular location">
    <subcellularLocation>
        <location evidence="1 11">Cell outer membrane</location>
        <topology evidence="1 11">Multi-pass membrane protein</topology>
    </subcellularLocation>
</comment>
<feature type="domain" description="TonB-dependent receptor plug" evidence="15">
    <location>
        <begin position="57"/>
        <end position="164"/>
    </location>
</feature>
<evidence type="ECO:0000256" key="13">
    <source>
        <dbReference type="SAM" id="SignalP"/>
    </source>
</evidence>
<keyword evidence="5 11" id="KW-0812">Transmembrane</keyword>
<dbReference type="AlphaFoldDB" id="A0A839UQC7"/>
<dbReference type="Gene3D" id="2.40.170.20">
    <property type="entry name" value="TonB-dependent receptor, beta-barrel domain"/>
    <property type="match status" value="1"/>
</dbReference>
<dbReference type="Pfam" id="PF00593">
    <property type="entry name" value="TonB_dep_Rec_b-barrel"/>
    <property type="match status" value="1"/>
</dbReference>
<proteinExistence type="inferred from homology"/>
<evidence type="ECO:0000259" key="15">
    <source>
        <dbReference type="Pfam" id="PF07715"/>
    </source>
</evidence>
<feature type="chain" id="PRO_5032825596" evidence="13">
    <location>
        <begin position="40"/>
        <end position="779"/>
    </location>
</feature>
<evidence type="ECO:0000313" key="16">
    <source>
        <dbReference type="EMBL" id="MBB3167748.1"/>
    </source>
</evidence>
<gene>
    <name evidence="16" type="ORF">FHS30_000924</name>
</gene>